<organism evidence="2 3">
    <name type="scientific">Marasmius tenuissimus</name>
    <dbReference type="NCBI Taxonomy" id="585030"/>
    <lineage>
        <taxon>Eukaryota</taxon>
        <taxon>Fungi</taxon>
        <taxon>Dikarya</taxon>
        <taxon>Basidiomycota</taxon>
        <taxon>Agaricomycotina</taxon>
        <taxon>Agaricomycetes</taxon>
        <taxon>Agaricomycetidae</taxon>
        <taxon>Agaricales</taxon>
        <taxon>Marasmiineae</taxon>
        <taxon>Marasmiaceae</taxon>
        <taxon>Marasmius</taxon>
    </lineage>
</organism>
<feature type="compositionally biased region" description="Pro residues" evidence="1">
    <location>
        <begin position="146"/>
        <end position="162"/>
    </location>
</feature>
<accession>A0ABR3A9D5</accession>
<name>A0ABR3A9D5_9AGAR</name>
<proteinExistence type="predicted"/>
<feature type="compositionally biased region" description="Polar residues" evidence="1">
    <location>
        <begin position="102"/>
        <end position="132"/>
    </location>
</feature>
<feature type="compositionally biased region" description="Polar residues" evidence="1">
    <location>
        <begin position="58"/>
        <end position="75"/>
    </location>
</feature>
<protein>
    <submittedName>
        <fullName evidence="2">Uncharacterized protein</fullName>
    </submittedName>
</protein>
<evidence type="ECO:0000313" key="2">
    <source>
        <dbReference type="EMBL" id="KAL0069959.1"/>
    </source>
</evidence>
<feature type="compositionally biased region" description="Basic and acidic residues" evidence="1">
    <location>
        <begin position="378"/>
        <end position="390"/>
    </location>
</feature>
<sequence length="551" mass="59069">MLWFAITPTETPVPNNPPSESLRDELRAIERPFEMEHRVAVEPSSARSIGHSSSRMSTNPEVASITESQSENETSIPHELHESVALPNPLLRLPNPARSFEEGTTSETGRQDTHSPLSPSTTSRRFSQQISQHGVAAPAASKLESPRPPSPTPVTPPLPSTLPPMGSDRAPAPTKPVRPRRRPTGTVEQDVQSPPACAPLTSQKSKTTHRAAPAVPKKPPAVPKGAHRIEQIAVAASSSSAAIPAPPPLSLERSDGILSHVELVLPDLTDLRRQDAPPSAPPIRYSSSERTSQHDGDPVQGLKGANLLPNGSSRPHPLTPFQKPDQATAPPSESPVSSNSSKEKPSNAQDPPSLPTPDRSSHKTPSFHRAKSTLSPSEVKDTRSITRDGEGALVIPPQTPNSVPSPESSRPLESRPTNLNVAELDGKGLPRAWAPEVPTSGPTVVTAACAFQQMVPMNTSQPTSAENHTSSRDPVPFSRRPSSQPRSRHEAKLGDPVLEENPALLLEDPQRQPRDFRSQPMPHESPTVLSSGTTENFGDLNETFTRSHGAC</sequence>
<feature type="compositionally biased region" description="Low complexity" evidence="1">
    <location>
        <begin position="330"/>
        <end position="340"/>
    </location>
</feature>
<feature type="region of interest" description="Disordered" evidence="1">
    <location>
        <begin position="266"/>
        <end position="439"/>
    </location>
</feature>
<feature type="compositionally biased region" description="Polar residues" evidence="1">
    <location>
        <begin position="527"/>
        <end position="551"/>
    </location>
</feature>
<feature type="compositionally biased region" description="Low complexity" evidence="1">
    <location>
        <begin position="404"/>
        <end position="416"/>
    </location>
</feature>
<reference evidence="2 3" key="1">
    <citation type="submission" date="2024-05" db="EMBL/GenBank/DDBJ databases">
        <title>A draft genome resource for the thread blight pathogen Marasmius tenuissimus strain MS-2.</title>
        <authorList>
            <person name="Yulfo-Soto G.E."/>
            <person name="Baruah I.K."/>
            <person name="Amoako-Attah I."/>
            <person name="Bukari Y."/>
            <person name="Meinhardt L.W."/>
            <person name="Bailey B.A."/>
            <person name="Cohen S.P."/>
        </authorList>
    </citation>
    <scope>NUCLEOTIDE SEQUENCE [LARGE SCALE GENOMIC DNA]</scope>
    <source>
        <strain evidence="2 3">MS-2</strain>
    </source>
</reference>
<feature type="region of interest" description="Disordered" evidence="1">
    <location>
        <begin position="456"/>
        <end position="551"/>
    </location>
</feature>
<evidence type="ECO:0000313" key="3">
    <source>
        <dbReference type="Proteomes" id="UP001437256"/>
    </source>
</evidence>
<feature type="region of interest" description="Disordered" evidence="1">
    <location>
        <begin position="35"/>
        <end position="226"/>
    </location>
</feature>
<gene>
    <name evidence="2" type="ORF">AAF712_002854</name>
</gene>
<feature type="compositionally biased region" description="Basic and acidic residues" evidence="1">
    <location>
        <begin position="508"/>
        <end position="517"/>
    </location>
</feature>
<feature type="compositionally biased region" description="Low complexity" evidence="1">
    <location>
        <begin position="85"/>
        <end position="98"/>
    </location>
</feature>
<feature type="compositionally biased region" description="Low complexity" evidence="1">
    <location>
        <begin position="474"/>
        <end position="485"/>
    </location>
</feature>
<dbReference type="Proteomes" id="UP001437256">
    <property type="component" value="Unassembled WGS sequence"/>
</dbReference>
<feature type="compositionally biased region" description="Polar residues" evidence="1">
    <location>
        <begin position="456"/>
        <end position="468"/>
    </location>
</feature>
<comment type="caution">
    <text evidence="2">The sequence shown here is derived from an EMBL/GenBank/DDBJ whole genome shotgun (WGS) entry which is preliminary data.</text>
</comment>
<keyword evidence="3" id="KW-1185">Reference proteome</keyword>
<feature type="region of interest" description="Disordered" evidence="1">
    <location>
        <begin position="235"/>
        <end position="254"/>
    </location>
</feature>
<feature type="region of interest" description="Disordered" evidence="1">
    <location>
        <begin position="1"/>
        <end position="21"/>
    </location>
</feature>
<evidence type="ECO:0000256" key="1">
    <source>
        <dbReference type="SAM" id="MobiDB-lite"/>
    </source>
</evidence>
<feature type="compositionally biased region" description="Low complexity" evidence="1">
    <location>
        <begin position="44"/>
        <end position="57"/>
    </location>
</feature>
<dbReference type="EMBL" id="JBBXMP010000009">
    <property type="protein sequence ID" value="KAL0069959.1"/>
    <property type="molecule type" value="Genomic_DNA"/>
</dbReference>